<evidence type="ECO:0000313" key="3">
    <source>
        <dbReference type="EMBL" id="KAL2092499.1"/>
    </source>
</evidence>
<accession>A0ABD1K038</accession>
<feature type="region of interest" description="Disordered" evidence="1">
    <location>
        <begin position="269"/>
        <end position="288"/>
    </location>
</feature>
<comment type="caution">
    <text evidence="3">The sequence shown here is derived from an EMBL/GenBank/DDBJ whole genome shotgun (WGS) entry which is preliminary data.</text>
</comment>
<dbReference type="PANTHER" id="PTHR12563">
    <property type="entry name" value="GLYCEROL-3-PHOSPHATE ACYLTRANSFERASE"/>
    <property type="match status" value="1"/>
</dbReference>
<dbReference type="Pfam" id="PF19277">
    <property type="entry name" value="GPAT_C"/>
    <property type="match status" value="1"/>
</dbReference>
<dbReference type="InterPro" id="IPR045520">
    <property type="entry name" value="GPAT/DHAPAT_C"/>
</dbReference>
<gene>
    <name evidence="3" type="ORF">ACEWY4_012297</name>
</gene>
<proteinExistence type="predicted"/>
<feature type="domain" description="Phospholipid/glycerol acyltransferase" evidence="2">
    <location>
        <begin position="309"/>
        <end position="435"/>
    </location>
</feature>
<organism evidence="3 4">
    <name type="scientific">Coilia grayii</name>
    <name type="common">Gray's grenadier anchovy</name>
    <dbReference type="NCBI Taxonomy" id="363190"/>
    <lineage>
        <taxon>Eukaryota</taxon>
        <taxon>Metazoa</taxon>
        <taxon>Chordata</taxon>
        <taxon>Craniata</taxon>
        <taxon>Vertebrata</taxon>
        <taxon>Euteleostomi</taxon>
        <taxon>Actinopterygii</taxon>
        <taxon>Neopterygii</taxon>
        <taxon>Teleostei</taxon>
        <taxon>Clupei</taxon>
        <taxon>Clupeiformes</taxon>
        <taxon>Clupeoidei</taxon>
        <taxon>Engraulidae</taxon>
        <taxon>Coilinae</taxon>
        <taxon>Coilia</taxon>
    </lineage>
</organism>
<dbReference type="PANTHER" id="PTHR12563:SF15">
    <property type="entry name" value="GLYCEROL-3-PHOSPHATE ACYLTRANSFERASE 2, MITOCHONDRIAL"/>
    <property type="match status" value="1"/>
</dbReference>
<reference evidence="3 4" key="1">
    <citation type="submission" date="2024-09" db="EMBL/GenBank/DDBJ databases">
        <title>A chromosome-level genome assembly of Gray's grenadier anchovy, Coilia grayii.</title>
        <authorList>
            <person name="Fu Z."/>
        </authorList>
    </citation>
    <scope>NUCLEOTIDE SEQUENCE [LARGE SCALE GENOMIC DNA]</scope>
    <source>
        <strain evidence="3">G4</strain>
        <tissue evidence="3">Muscle</tissue>
    </source>
</reference>
<dbReference type="AlphaFoldDB" id="A0ABD1K038"/>
<dbReference type="EMBL" id="JBHFQA010000010">
    <property type="protein sequence ID" value="KAL2092499.1"/>
    <property type="molecule type" value="Genomic_DNA"/>
</dbReference>
<name>A0ABD1K038_9TELE</name>
<sequence length="859" mass="94119">MGKGLGKQAEDERARETKKHLLQNICGTKKTIKKRAMAVTEAEIGAGDAPSKPALSWGMKIRKKLKTVSPFLGRTRPMVGQCCHKCAPESLGRKLLQNTPSLGFQNLLSINETHTRYRGWLVRRVCCMLFVGGCRVYSGRTHDRLHRVCCSDRAWSLVSCTARSPDESFLKHLDVSARARANQILSLASTSISPALLRVQVNLNQLAALRRAAQLKLNIISNSKQDYICNITLSGGPTLHPNPSISTTAAAPRPSLPLLLSSSPLPGGGVEASAGLSDSPSAERERDNELLYGTRSHERPAGCALSTPLVFVSVRQSFVDQVLIALVLFCHSLRVPYTISPENVNNPLLRAVLRRLGVILLPCGAISEEDAETDSLYSPLMSALTCALLQDGESLSLALAADSGLGGQWLARLQQAVADGNAADVNLVPVAISYDQPPDPHALQQEMVTTSRCRMNRGRPLEELLLPVILNHRLEVGYGEKDTSWMLPPTFMPELQPEDRQLTVALTLHLIYSTSSCMAVMATQLISCLLLHKHRKGVRVTGLCREVCWLLEEVLFRRRDVGFAGSVVEVVYLALSLLAPHLIMAAPPPTAEPLLAPGKRPAARHALARHAHTLTHTFITEAVGACAVSAMLREVACCGDVGEMEFDVALCQEELTDRALQLTLLLPAGYIPPCLSAQSFALDAVDSLVRCGILVMEELPRDTPMCDIMKRQGALTWNAADESDNSDSDCEDQEARSFKLSHPAQCPDMLFFLCSLLSVQLRALCWAIQGLDLLHTPLPVSDCVAQLHACVQNQANVDREHHESSSMDLVKISVRTLIDLGVLTEEREDCCVYLHLSPVFQLKDNREKVHKFVSQFLYN</sequence>
<dbReference type="InterPro" id="IPR002123">
    <property type="entry name" value="Plipid/glycerol_acylTrfase"/>
</dbReference>
<protein>
    <recommendedName>
        <fullName evidence="2">Phospholipid/glycerol acyltransferase domain-containing protein</fullName>
    </recommendedName>
</protein>
<evidence type="ECO:0000259" key="2">
    <source>
        <dbReference type="SMART" id="SM00563"/>
    </source>
</evidence>
<dbReference type="SMART" id="SM00563">
    <property type="entry name" value="PlsC"/>
    <property type="match status" value="1"/>
</dbReference>
<evidence type="ECO:0000256" key="1">
    <source>
        <dbReference type="SAM" id="MobiDB-lite"/>
    </source>
</evidence>
<dbReference type="Proteomes" id="UP001591681">
    <property type="component" value="Unassembled WGS sequence"/>
</dbReference>
<dbReference type="InterPro" id="IPR022284">
    <property type="entry name" value="GPAT/DHAPAT"/>
</dbReference>
<keyword evidence="4" id="KW-1185">Reference proteome</keyword>
<evidence type="ECO:0000313" key="4">
    <source>
        <dbReference type="Proteomes" id="UP001591681"/>
    </source>
</evidence>